<reference evidence="1 2" key="1">
    <citation type="journal article" date="2017" name="Genome Announc.">
        <title>Draft Genome Sequences of Four Alkaliphilic Bacteria Belonging to the Anaerobacillus Genus.</title>
        <authorList>
            <person name="Bassil N.M."/>
            <person name="Lloyd J.R."/>
        </authorList>
    </citation>
    <scope>NUCLEOTIDE SEQUENCE [LARGE SCALE GENOMIC DNA]</scope>
    <source>
        <strain evidence="1 2">NB2006</strain>
    </source>
</reference>
<organism evidence="1 2">
    <name type="scientific">Anaerobacillus isosaccharinicus</name>
    <dbReference type="NCBI Taxonomy" id="1532552"/>
    <lineage>
        <taxon>Bacteria</taxon>
        <taxon>Bacillati</taxon>
        <taxon>Bacillota</taxon>
        <taxon>Bacilli</taxon>
        <taxon>Bacillales</taxon>
        <taxon>Bacillaceae</taxon>
        <taxon>Anaerobacillus</taxon>
    </lineage>
</organism>
<dbReference type="Proteomes" id="UP000180175">
    <property type="component" value="Chromosome"/>
</dbReference>
<dbReference type="RefSeq" id="WP_159432564.1">
    <property type="nucleotide sequence ID" value="NZ_CP063356.2"/>
</dbReference>
<evidence type="ECO:0000313" key="2">
    <source>
        <dbReference type="Proteomes" id="UP000180175"/>
    </source>
</evidence>
<sequence>MGNWAIWSSYGILKNLGEFNSEEECEDKCKELREENKLVNVFYIPRFTETE</sequence>
<keyword evidence="2" id="KW-1185">Reference proteome</keyword>
<protein>
    <recommendedName>
        <fullName evidence="3">SPOR domain-containing protein</fullName>
    </recommendedName>
</protein>
<evidence type="ECO:0008006" key="3">
    <source>
        <dbReference type="Google" id="ProtNLM"/>
    </source>
</evidence>
<dbReference type="EMBL" id="CP063356">
    <property type="protein sequence ID" value="QOY37642.1"/>
    <property type="molecule type" value="Genomic_DNA"/>
</dbReference>
<dbReference type="KEGG" id="aia:AWH56_008695"/>
<accession>A0A7S7RD45</accession>
<name>A0A7S7RD45_9BACI</name>
<evidence type="ECO:0000313" key="1">
    <source>
        <dbReference type="EMBL" id="QOY37642.1"/>
    </source>
</evidence>
<gene>
    <name evidence="1" type="ORF">AWH56_008695</name>
</gene>
<proteinExistence type="predicted"/>
<dbReference type="AlphaFoldDB" id="A0A7S7RD45"/>
<reference evidence="1 2" key="2">
    <citation type="journal article" date="2019" name="Int. J. Syst. Evol. Microbiol.">
        <title>Anaerobacillus isosaccharinicus sp. nov., an alkaliphilic bacterium which degrades isosaccharinic acid.</title>
        <authorList>
            <person name="Bassil N.M."/>
            <person name="Lloyd J.R."/>
        </authorList>
    </citation>
    <scope>NUCLEOTIDE SEQUENCE [LARGE SCALE GENOMIC DNA]</scope>
    <source>
        <strain evidence="1 2">NB2006</strain>
    </source>
</reference>